<keyword evidence="3 7" id="KW-0288">FMN</keyword>
<feature type="binding site" evidence="7">
    <location>
        <position position="266"/>
    </location>
    <ligand>
        <name>FMN</name>
        <dbReference type="ChEBI" id="CHEBI:58210"/>
    </ligand>
</feature>
<reference evidence="9 10" key="1">
    <citation type="journal article" date="2006" name="Nat. Biotechnol.">
        <title>Complete genome of the mutualistic, N2-fixing grass endophyte Azoarcus sp. strain BH72.</title>
        <authorList>
            <person name="Krause A."/>
            <person name="Ramakumar A."/>
            <person name="Bartels D."/>
            <person name="Battistoni F."/>
            <person name="Bekel T."/>
            <person name="Boch J."/>
            <person name="Boehm M."/>
            <person name="Friedrich F."/>
            <person name="Hurek T."/>
            <person name="Krause L."/>
            <person name="Linke B."/>
            <person name="McHardy A.C."/>
            <person name="Sarkar A."/>
            <person name="Schneiker S."/>
            <person name="Syed A.A."/>
            <person name="Thauer R."/>
            <person name="Vorhoelter F.-J."/>
            <person name="Weidner S."/>
            <person name="Puehler A."/>
            <person name="Reinhold-Hurek B."/>
            <person name="Kaiser O."/>
            <person name="Goesmann A."/>
        </authorList>
    </citation>
    <scope>NUCLEOTIDE SEQUENCE [LARGE SCALE GENOMIC DNA]</scope>
    <source>
        <strain evidence="9 10">BH72</strain>
    </source>
</reference>
<keyword evidence="4 9" id="KW-0560">Oxidoreductase</keyword>
<feature type="binding site" evidence="7">
    <location>
        <begin position="322"/>
        <end position="323"/>
    </location>
    <ligand>
        <name>FMN</name>
        <dbReference type="ChEBI" id="CHEBI:58210"/>
    </ligand>
</feature>
<dbReference type="KEGG" id="azo:azo0609"/>
<dbReference type="InterPro" id="IPR037396">
    <property type="entry name" value="FMN_HAD"/>
</dbReference>
<dbReference type="RefSeq" id="WP_011764344.1">
    <property type="nucleotide sequence ID" value="NC_008702.1"/>
</dbReference>
<evidence type="ECO:0000256" key="1">
    <source>
        <dbReference type="ARBA" id="ARBA00001917"/>
    </source>
</evidence>
<comment type="cofactor">
    <cofactor evidence="1">
        <name>FMN</name>
        <dbReference type="ChEBI" id="CHEBI:58210"/>
    </cofactor>
</comment>
<dbReference type="Pfam" id="PF01070">
    <property type="entry name" value="FMN_dh"/>
    <property type="match status" value="1"/>
</dbReference>
<dbReference type="STRING" id="62928.azo0609"/>
<dbReference type="Proteomes" id="UP000002588">
    <property type="component" value="Chromosome"/>
</dbReference>
<evidence type="ECO:0000256" key="3">
    <source>
        <dbReference type="ARBA" id="ARBA00022643"/>
    </source>
</evidence>
<dbReference type="CDD" id="cd02809">
    <property type="entry name" value="alpha_hydroxyacid_oxid_FMN"/>
    <property type="match status" value="1"/>
</dbReference>
<name>A1K321_AZOSB</name>
<feature type="binding site" evidence="7">
    <location>
        <position position="268"/>
    </location>
    <ligand>
        <name>glyoxylate</name>
        <dbReference type="ChEBI" id="CHEBI:36655"/>
    </ligand>
</feature>
<feature type="binding site" evidence="7">
    <location>
        <position position="170"/>
    </location>
    <ligand>
        <name>FMN</name>
        <dbReference type="ChEBI" id="CHEBI:58210"/>
    </ligand>
</feature>
<evidence type="ECO:0000256" key="7">
    <source>
        <dbReference type="PIRSR" id="PIRSR000138-2"/>
    </source>
</evidence>
<accession>A1K321</accession>
<evidence type="ECO:0000256" key="2">
    <source>
        <dbReference type="ARBA" id="ARBA00022630"/>
    </source>
</evidence>
<dbReference type="eggNOG" id="COG1304">
    <property type="taxonomic scope" value="Bacteria"/>
</dbReference>
<dbReference type="InterPro" id="IPR013785">
    <property type="entry name" value="Aldolase_TIM"/>
</dbReference>
<feature type="binding site" evidence="7">
    <location>
        <position position="244"/>
    </location>
    <ligand>
        <name>FMN</name>
        <dbReference type="ChEBI" id="CHEBI:58210"/>
    </ligand>
</feature>
<evidence type="ECO:0000259" key="8">
    <source>
        <dbReference type="PROSITE" id="PS51349"/>
    </source>
</evidence>
<dbReference type="SUPFAM" id="SSF51395">
    <property type="entry name" value="FMN-linked oxidoreductases"/>
    <property type="match status" value="1"/>
</dbReference>
<feature type="binding site" evidence="7">
    <location>
        <begin position="92"/>
        <end position="94"/>
    </location>
    <ligand>
        <name>FMN</name>
        <dbReference type="ChEBI" id="CHEBI:58210"/>
    </ligand>
</feature>
<dbReference type="GO" id="GO:0003973">
    <property type="term" value="F:(S)-2-hydroxy-acid oxidase activity"/>
    <property type="evidence" value="ECO:0007669"/>
    <property type="project" value="UniProtKB-EC"/>
</dbReference>
<evidence type="ECO:0000256" key="4">
    <source>
        <dbReference type="ARBA" id="ARBA00023002"/>
    </source>
</evidence>
<feature type="binding site" evidence="7">
    <location>
        <position position="121"/>
    </location>
    <ligand>
        <name>FMN</name>
        <dbReference type="ChEBI" id="CHEBI:58210"/>
    </ligand>
</feature>
<feature type="active site" description="Proton acceptor" evidence="6">
    <location>
        <position position="268"/>
    </location>
</feature>
<proteinExistence type="inferred from homology"/>
<dbReference type="FunFam" id="3.20.20.70:FF:000029">
    <property type="entry name" value="L-lactate dehydrogenase"/>
    <property type="match status" value="1"/>
</dbReference>
<dbReference type="Gene3D" id="3.20.20.70">
    <property type="entry name" value="Aldolase class I"/>
    <property type="match status" value="1"/>
</dbReference>
<protein>
    <submittedName>
        <fullName evidence="9">Probable (S)-2-hydroxy-acid oxidase</fullName>
        <ecNumber evidence="9">1.1.3.15</ecNumber>
    </submittedName>
</protein>
<dbReference type="AlphaFoldDB" id="A1K321"/>
<organism evidence="9 10">
    <name type="scientific">Azoarcus sp. (strain BH72)</name>
    <dbReference type="NCBI Taxonomy" id="418699"/>
    <lineage>
        <taxon>Bacteria</taxon>
        <taxon>Pseudomonadati</taxon>
        <taxon>Pseudomonadota</taxon>
        <taxon>Betaproteobacteria</taxon>
        <taxon>Rhodocyclales</taxon>
        <taxon>Zoogloeaceae</taxon>
        <taxon>Azoarcus</taxon>
    </lineage>
</organism>
<dbReference type="HOGENOM" id="CLU_020639_0_0_4"/>
<dbReference type="PIRSF" id="PIRSF000138">
    <property type="entry name" value="Al-hdrx_acd_dh"/>
    <property type="match status" value="1"/>
</dbReference>
<feature type="binding site" evidence="7">
    <location>
        <position position="271"/>
    </location>
    <ligand>
        <name>glyoxylate</name>
        <dbReference type="ChEBI" id="CHEBI:36655"/>
    </ligand>
</feature>
<feature type="domain" description="FMN hydroxy acid dehydrogenase" evidence="8">
    <location>
        <begin position="13"/>
        <end position="373"/>
    </location>
</feature>
<feature type="binding site" evidence="7">
    <location>
        <position position="142"/>
    </location>
    <ligand>
        <name>FMN</name>
        <dbReference type="ChEBI" id="CHEBI:58210"/>
    </ligand>
</feature>
<evidence type="ECO:0000313" key="10">
    <source>
        <dbReference type="Proteomes" id="UP000002588"/>
    </source>
</evidence>
<dbReference type="GO" id="GO:0010181">
    <property type="term" value="F:FMN binding"/>
    <property type="evidence" value="ECO:0007669"/>
    <property type="project" value="InterPro"/>
</dbReference>
<keyword evidence="10" id="KW-1185">Reference proteome</keyword>
<comment type="similarity">
    <text evidence="5">Belongs to the FMN-dependent alpha-hydroxy acid dehydrogenase family.</text>
</comment>
<keyword evidence="2 7" id="KW-0285">Flavoprotein</keyword>
<gene>
    <name evidence="9" type="primary">gox</name>
    <name evidence="9" type="ordered locus">azo0609</name>
</gene>
<sequence>MPEAGKPAQRLAAIPREIAAVADYERFSRASLDDNAWAYLHSAAADELSWRWNREAYDRLRILPRVLRDVTAGHTRCSLPGLELAHPILLAPVAWQKLFHPDGERASAYAAAALDTGLVLSTLSSYTLEEVAAVGAGPRWFQLYLQPDRGVSRALVERAERAGYSGIVFTIDAPLNGVRNREHRAGFQLPPGVDSANLRGAPAPVRPALGEHDSAVFQGLMREAPTWRDVEWLSGITRLPVILKGVLHPEDARIAADLGAAGLIVSNHGGRTLDTLPPALEMLPAMADAVGDRVALLLDGGIRRGSDVFKAIALGARAVLVGRGYIHALAAAGPLGVAHVIRLLRDELEVAMALAGCATLADIGPQALLAAPR</sequence>
<feature type="binding site" evidence="7">
    <location>
        <position position="179"/>
    </location>
    <ligand>
        <name>glyoxylate</name>
        <dbReference type="ChEBI" id="CHEBI:36655"/>
    </ligand>
</feature>
<dbReference type="InterPro" id="IPR000262">
    <property type="entry name" value="FMN-dep_DH"/>
</dbReference>
<feature type="binding site" evidence="7">
    <location>
        <position position="144"/>
    </location>
    <ligand>
        <name>glyoxylate</name>
        <dbReference type="ChEBI" id="CHEBI:36655"/>
    </ligand>
</feature>
<dbReference type="InterPro" id="IPR012133">
    <property type="entry name" value="Alpha-hydoxy_acid_DH_FMN"/>
</dbReference>
<evidence type="ECO:0000313" key="9">
    <source>
        <dbReference type="EMBL" id="CAL93226.1"/>
    </source>
</evidence>
<feature type="binding site" evidence="7">
    <location>
        <begin position="299"/>
        <end position="303"/>
    </location>
    <ligand>
        <name>FMN</name>
        <dbReference type="ChEBI" id="CHEBI:58210"/>
    </ligand>
</feature>
<feature type="binding site" evidence="7">
    <location>
        <position position="39"/>
    </location>
    <ligand>
        <name>glyoxylate</name>
        <dbReference type="ChEBI" id="CHEBI:36655"/>
    </ligand>
</feature>
<dbReference type="PANTHER" id="PTHR10578:SF107">
    <property type="entry name" value="2-HYDROXYACID OXIDASE 1"/>
    <property type="match status" value="1"/>
</dbReference>
<evidence type="ECO:0000256" key="6">
    <source>
        <dbReference type="PIRSR" id="PIRSR000138-1"/>
    </source>
</evidence>
<dbReference type="EC" id="1.1.3.15" evidence="9"/>
<dbReference type="EMBL" id="AM406670">
    <property type="protein sequence ID" value="CAL93226.1"/>
    <property type="molecule type" value="Genomic_DNA"/>
</dbReference>
<dbReference type="PANTHER" id="PTHR10578">
    <property type="entry name" value="S -2-HYDROXY-ACID OXIDASE-RELATED"/>
    <property type="match status" value="1"/>
</dbReference>
<evidence type="ECO:0000256" key="5">
    <source>
        <dbReference type="ARBA" id="ARBA00024042"/>
    </source>
</evidence>
<dbReference type="PROSITE" id="PS51349">
    <property type="entry name" value="FMN_HYDROXY_ACID_DH_2"/>
    <property type="match status" value="1"/>
</dbReference>